<proteinExistence type="predicted"/>
<dbReference type="GeneID" id="25904052"/>
<organism evidence="1 2">
    <name type="scientific">Sphaeroforma arctica JP610</name>
    <dbReference type="NCBI Taxonomy" id="667725"/>
    <lineage>
        <taxon>Eukaryota</taxon>
        <taxon>Ichthyosporea</taxon>
        <taxon>Ichthyophonida</taxon>
        <taxon>Sphaeroforma</taxon>
    </lineage>
</organism>
<evidence type="ECO:0000313" key="1">
    <source>
        <dbReference type="EMBL" id="KNC84216.1"/>
    </source>
</evidence>
<sequence>MGLKRWCILDRANMPSEEELGVHICFAWRMTIQCPIDERDRHKIRFIASDGQVYERVGADFSLAVVPAQNTTNNEYNFRTVEDFLCFVDGSAMCTKKEDDQLYEPQAGVERRLTDSPASKQLLPMLTDLAVPTSFPKSFYTQLWYDGFVTISEERMQGIVSLGIPKNKDEPLTTMGE</sequence>
<dbReference type="EMBL" id="KQ241779">
    <property type="protein sequence ID" value="KNC84216.1"/>
    <property type="molecule type" value="Genomic_DNA"/>
</dbReference>
<gene>
    <name evidence="1" type="ORF">SARC_03548</name>
</gene>
<accession>A0A0L0G5V2</accession>
<keyword evidence="2" id="KW-1185">Reference proteome</keyword>
<dbReference type="AlphaFoldDB" id="A0A0L0G5V2"/>
<dbReference type="Proteomes" id="UP000054560">
    <property type="component" value="Unassembled WGS sequence"/>
</dbReference>
<name>A0A0L0G5V2_9EUKA</name>
<dbReference type="RefSeq" id="XP_014158118.1">
    <property type="nucleotide sequence ID" value="XM_014302643.1"/>
</dbReference>
<protein>
    <submittedName>
        <fullName evidence="1">Uncharacterized protein</fullName>
    </submittedName>
</protein>
<evidence type="ECO:0000313" key="2">
    <source>
        <dbReference type="Proteomes" id="UP000054560"/>
    </source>
</evidence>
<reference evidence="1 2" key="1">
    <citation type="submission" date="2011-02" db="EMBL/GenBank/DDBJ databases">
        <title>The Genome Sequence of Sphaeroforma arctica JP610.</title>
        <authorList>
            <consortium name="The Broad Institute Genome Sequencing Platform"/>
            <person name="Russ C."/>
            <person name="Cuomo C."/>
            <person name="Young S.K."/>
            <person name="Zeng Q."/>
            <person name="Gargeya S."/>
            <person name="Alvarado L."/>
            <person name="Berlin A."/>
            <person name="Chapman S.B."/>
            <person name="Chen Z."/>
            <person name="Freedman E."/>
            <person name="Gellesch M."/>
            <person name="Goldberg J."/>
            <person name="Griggs A."/>
            <person name="Gujja S."/>
            <person name="Heilman E."/>
            <person name="Heiman D."/>
            <person name="Howarth C."/>
            <person name="Mehta T."/>
            <person name="Neiman D."/>
            <person name="Pearson M."/>
            <person name="Roberts A."/>
            <person name="Saif S."/>
            <person name="Shea T."/>
            <person name="Shenoy N."/>
            <person name="Sisk P."/>
            <person name="Stolte C."/>
            <person name="Sykes S."/>
            <person name="White J."/>
            <person name="Yandava C."/>
            <person name="Burger G."/>
            <person name="Gray M.W."/>
            <person name="Holland P.W.H."/>
            <person name="King N."/>
            <person name="Lang F.B.F."/>
            <person name="Roger A.J."/>
            <person name="Ruiz-Trillo I."/>
            <person name="Haas B."/>
            <person name="Nusbaum C."/>
            <person name="Birren B."/>
        </authorList>
    </citation>
    <scope>NUCLEOTIDE SEQUENCE [LARGE SCALE GENOMIC DNA]</scope>
    <source>
        <strain evidence="1 2">JP610</strain>
    </source>
</reference>